<protein>
    <submittedName>
        <fullName evidence="1">Uncharacterized protein</fullName>
    </submittedName>
</protein>
<evidence type="ECO:0000313" key="1">
    <source>
        <dbReference type="EMBL" id="KHD08323.1"/>
    </source>
</evidence>
<dbReference type="EMBL" id="JSZA02000062">
    <property type="protein sequence ID" value="KHD08323.1"/>
    <property type="molecule type" value="Genomic_DNA"/>
</dbReference>
<organism evidence="1 2">
    <name type="scientific">Candidatus Thiomargarita nelsonii</name>
    <dbReference type="NCBI Taxonomy" id="1003181"/>
    <lineage>
        <taxon>Bacteria</taxon>
        <taxon>Pseudomonadati</taxon>
        <taxon>Pseudomonadota</taxon>
        <taxon>Gammaproteobacteria</taxon>
        <taxon>Thiotrichales</taxon>
        <taxon>Thiotrichaceae</taxon>
        <taxon>Thiomargarita</taxon>
    </lineage>
</organism>
<sequence>MDSPPQTGGEKAKTVSTDTFVGDSARSKSLKRASVMDMIGSIGRSNQIDGSNLRNKRFLGVWVNIHSNSSVRYIPDYRILSKFTGKHIRETSKNDVR</sequence>
<name>A0A0A6PC86_9GAMM</name>
<keyword evidence="2" id="KW-1185">Reference proteome</keyword>
<dbReference type="AlphaFoldDB" id="A0A0A6PC86"/>
<comment type="caution">
    <text evidence="1">The sequence shown here is derived from an EMBL/GenBank/DDBJ whole genome shotgun (WGS) entry which is preliminary data.</text>
</comment>
<gene>
    <name evidence="1" type="ORF">PN36_16550</name>
</gene>
<dbReference type="Proteomes" id="UP000030428">
    <property type="component" value="Unassembled WGS sequence"/>
</dbReference>
<reference evidence="1 2" key="1">
    <citation type="journal article" date="2016" name="Front. Microbiol.">
        <title>Single-Cell (Meta-)Genomics of a Dimorphic Candidatus Thiomargarita nelsonii Reveals Genomic Plasticity.</title>
        <authorList>
            <person name="Flood B.E."/>
            <person name="Fliss P."/>
            <person name="Jones D.S."/>
            <person name="Dick G.J."/>
            <person name="Jain S."/>
            <person name="Kaster A.K."/>
            <person name="Winkel M."/>
            <person name="Mussmann M."/>
            <person name="Bailey J."/>
        </authorList>
    </citation>
    <scope>NUCLEOTIDE SEQUENCE [LARGE SCALE GENOMIC DNA]</scope>
    <source>
        <strain evidence="1">Hydrate Ridge</strain>
    </source>
</reference>
<proteinExistence type="predicted"/>
<evidence type="ECO:0000313" key="2">
    <source>
        <dbReference type="Proteomes" id="UP000030428"/>
    </source>
</evidence>
<accession>A0A0A6PC86</accession>